<name>A0A8C3EHJ1_CORMO</name>
<dbReference type="Pfam" id="PF00726">
    <property type="entry name" value="IL10"/>
    <property type="match status" value="1"/>
</dbReference>
<evidence type="ECO:0000256" key="7">
    <source>
        <dbReference type="SAM" id="MobiDB-lite"/>
    </source>
</evidence>
<dbReference type="Gene3D" id="1.20.1250.10">
    <property type="match status" value="1"/>
</dbReference>
<keyword evidence="9" id="KW-1185">Reference proteome</keyword>
<evidence type="ECO:0000256" key="5">
    <source>
        <dbReference type="ARBA" id="ARBA00022729"/>
    </source>
</evidence>
<dbReference type="Proteomes" id="UP000694553">
    <property type="component" value="Unassembled WGS sequence"/>
</dbReference>
<dbReference type="Ensembl" id="ENSCMUT00000036206.1">
    <property type="protein sequence ID" value="ENSCMUP00000034242.1"/>
    <property type="gene ID" value="ENSCMUG00000013050.2"/>
</dbReference>
<dbReference type="AlphaFoldDB" id="A0A8C3EHJ1"/>
<comment type="function">
    <text evidence="6">Immune regulatory cytokine.</text>
</comment>
<evidence type="ECO:0000313" key="9">
    <source>
        <dbReference type="Proteomes" id="UP000694553"/>
    </source>
</evidence>
<sequence length="260" mass="28328">MRTCSRGTAMPILLLLLLGTAPARTQPSCLHFPDLLPAKLRELRVKFEEIKDYFQSKDDDLSIQLLSSDLLEEFKVRIAFPREFLLLPHPSPAFHKRGSQLETGACAAVTPGWLCHPAGTRVAAAGLALLPPQPARLPRPALVCTNAHTPCWWPSPTRLPPPVAPGEPRLPVGVRDDGVLHGGGAAQRNEDQHAPPAERGRPGQPPAEPQDHDEALCEWGSAARGWAGWAEGPQEQGRCRSRDPGRQGPRRWGLCSPSVK</sequence>
<proteinExistence type="inferred from homology"/>
<dbReference type="SUPFAM" id="SSF47266">
    <property type="entry name" value="4-helical cytokines"/>
    <property type="match status" value="1"/>
</dbReference>
<reference evidence="8" key="2">
    <citation type="submission" date="2025-08" db="UniProtKB">
        <authorList>
            <consortium name="Ensembl"/>
        </authorList>
    </citation>
    <scope>IDENTIFICATION</scope>
</reference>
<evidence type="ECO:0000256" key="3">
    <source>
        <dbReference type="ARBA" id="ARBA00022514"/>
    </source>
</evidence>
<keyword evidence="3 6" id="KW-0202">Cytokine</keyword>
<evidence type="ECO:0000313" key="8">
    <source>
        <dbReference type="Ensembl" id="ENSCMUP00000034242.1"/>
    </source>
</evidence>
<organism evidence="8 9">
    <name type="scientific">Corvus moneduloides</name>
    <name type="common">New Caledonian crow</name>
    <dbReference type="NCBI Taxonomy" id="1196302"/>
    <lineage>
        <taxon>Eukaryota</taxon>
        <taxon>Metazoa</taxon>
        <taxon>Chordata</taxon>
        <taxon>Craniata</taxon>
        <taxon>Vertebrata</taxon>
        <taxon>Euteleostomi</taxon>
        <taxon>Archelosauria</taxon>
        <taxon>Archosauria</taxon>
        <taxon>Dinosauria</taxon>
        <taxon>Saurischia</taxon>
        <taxon>Theropoda</taxon>
        <taxon>Coelurosauria</taxon>
        <taxon>Aves</taxon>
        <taxon>Neognathae</taxon>
        <taxon>Neoaves</taxon>
        <taxon>Telluraves</taxon>
        <taxon>Australaves</taxon>
        <taxon>Passeriformes</taxon>
        <taxon>Corvoidea</taxon>
        <taxon>Corvidae</taxon>
        <taxon>Corvus</taxon>
    </lineage>
</organism>
<feature type="signal peptide" evidence="6">
    <location>
        <begin position="1"/>
        <end position="25"/>
    </location>
</feature>
<dbReference type="GO" id="GO:0005615">
    <property type="term" value="C:extracellular space"/>
    <property type="evidence" value="ECO:0007669"/>
    <property type="project" value="UniProtKB-UniRule"/>
</dbReference>
<evidence type="ECO:0000256" key="4">
    <source>
        <dbReference type="ARBA" id="ARBA00022525"/>
    </source>
</evidence>
<accession>A0A8C3EHJ1</accession>
<feature type="chain" id="PRO_5039967983" description="Interleukin family protein" evidence="6">
    <location>
        <begin position="26"/>
        <end position="260"/>
    </location>
</feature>
<dbReference type="InterPro" id="IPR020443">
    <property type="entry name" value="IL-10/19/20/24/26"/>
</dbReference>
<comment type="similarity">
    <text evidence="2 6">Belongs to the IL-10 family.</text>
</comment>
<feature type="compositionally biased region" description="Low complexity" evidence="7">
    <location>
        <begin position="219"/>
        <end position="232"/>
    </location>
</feature>
<feature type="region of interest" description="Disordered" evidence="7">
    <location>
        <begin position="163"/>
        <end position="260"/>
    </location>
</feature>
<protein>
    <recommendedName>
        <fullName evidence="6">Interleukin family protein</fullName>
    </recommendedName>
</protein>
<feature type="compositionally biased region" description="Basic and acidic residues" evidence="7">
    <location>
        <begin position="188"/>
        <end position="201"/>
    </location>
</feature>
<dbReference type="GO" id="GO:0005125">
    <property type="term" value="F:cytokine activity"/>
    <property type="evidence" value="ECO:0007669"/>
    <property type="project" value="UniProtKB-UniRule"/>
</dbReference>
<keyword evidence="5 6" id="KW-0732">Signal</keyword>
<evidence type="ECO:0000256" key="6">
    <source>
        <dbReference type="RuleBase" id="RU368043"/>
    </source>
</evidence>
<gene>
    <name evidence="8" type="primary">IL10</name>
</gene>
<reference evidence="9" key="1">
    <citation type="submission" date="2019-10" db="EMBL/GenBank/DDBJ databases">
        <title>Corvus moneduloides (New Caledonian crow) genome, bCorMon1, primary haplotype.</title>
        <authorList>
            <person name="Rutz C."/>
            <person name="Fungtammasan C."/>
            <person name="Mountcastle J."/>
            <person name="Formenti G."/>
            <person name="Chow W."/>
            <person name="Howe K."/>
            <person name="Steele M.P."/>
            <person name="Fernandes J."/>
            <person name="Gilbert M.T.P."/>
            <person name="Fedrigo O."/>
            <person name="Jarvis E.D."/>
            <person name="Gemmell N."/>
        </authorList>
    </citation>
    <scope>NUCLEOTIDE SEQUENCE [LARGE SCALE GENOMIC DNA]</scope>
</reference>
<reference evidence="8" key="3">
    <citation type="submission" date="2025-09" db="UniProtKB">
        <authorList>
            <consortium name="Ensembl"/>
        </authorList>
    </citation>
    <scope>IDENTIFICATION</scope>
</reference>
<comment type="subcellular location">
    <subcellularLocation>
        <location evidence="1 6">Secreted</location>
    </subcellularLocation>
</comment>
<evidence type="ECO:0000256" key="2">
    <source>
        <dbReference type="ARBA" id="ARBA00008813"/>
    </source>
</evidence>
<evidence type="ECO:0000256" key="1">
    <source>
        <dbReference type="ARBA" id="ARBA00004613"/>
    </source>
</evidence>
<keyword evidence="4 6" id="KW-0964">Secreted</keyword>
<dbReference type="InterPro" id="IPR009079">
    <property type="entry name" value="4_helix_cytokine-like_core"/>
</dbReference>